<keyword evidence="7 12" id="KW-0456">Lyase</keyword>
<keyword evidence="15" id="KW-1185">Reference proteome</keyword>
<evidence type="ECO:0000256" key="6">
    <source>
        <dbReference type="ARBA" id="ARBA00022755"/>
    </source>
</evidence>
<evidence type="ECO:0000256" key="5">
    <source>
        <dbReference type="ARBA" id="ARBA00017058"/>
    </source>
</evidence>
<dbReference type="InterPro" id="IPR024083">
    <property type="entry name" value="Fumarase/histidase_N"/>
</dbReference>
<keyword evidence="6 12" id="KW-0658">Purine biosynthesis</keyword>
<dbReference type="NCBIfam" id="TIGR00928">
    <property type="entry name" value="purB"/>
    <property type="match status" value="1"/>
</dbReference>
<evidence type="ECO:0000256" key="4">
    <source>
        <dbReference type="ARBA" id="ARBA00012339"/>
    </source>
</evidence>
<dbReference type="GO" id="GO:0070626">
    <property type="term" value="F:(S)-2-(5-amino-1-(5-phospho-D-ribosyl)imidazole-4-carboxamido) succinate lyase (fumarate-forming) activity"/>
    <property type="evidence" value="ECO:0007669"/>
    <property type="project" value="TreeGrafter"/>
</dbReference>
<sequence>MIPRYSRPEMTTIWSPESKFRIWFEIEAHACDALAELGVIPKSAAATIWEKGKAAEFDVDRIDEIERETKHDVIAFLTHLAEIVGPDARFVHQGMTSSDVLDTCFNVQLVKASDILLADMDKLLEAVKKRALEHKDTITIGRSHGIHAEPTTFGVKLAFAYAEFERCRTRLEAAREEIATCAISGAVGTFANIDPRVEEHVASAMGLKAEPVSTQVIPRDRHAMFFATLGVIASSVERLSVEIRHLQRTEVLEAEEYFSPGQKGSSAMPHKRNPVLTENLTGLARMVRSYAMPAMENVALWHERDISHSSVERMIGPDATVTLDFALARLTGVIEKLVVYPETMLANLNKFKGLVHSQRVLLALTQAGVSREDAYRLVQRNAMKVWEDGKDFLTELLADKDVRAALSEEDLREKFDLGYHTKQVDAIFKRVFG</sequence>
<protein>
    <recommendedName>
        <fullName evidence="5 11">Adenylosuccinate lyase</fullName>
        <shortName evidence="12">ASL</shortName>
        <ecNumber evidence="4 11">4.3.2.2</ecNumber>
    </recommendedName>
    <alternativeName>
        <fullName evidence="9 12">Adenylosuccinase</fullName>
    </alternativeName>
</protein>
<dbReference type="PANTHER" id="PTHR43172">
    <property type="entry name" value="ADENYLOSUCCINATE LYASE"/>
    <property type="match status" value="1"/>
</dbReference>
<accession>A0AAE3CZ97</accession>
<dbReference type="RefSeq" id="WP_220227171.1">
    <property type="nucleotide sequence ID" value="NZ_JAICBX010000001.1"/>
</dbReference>
<feature type="domain" description="Adenylosuccinate lyase C-terminal" evidence="13">
    <location>
        <begin position="352"/>
        <end position="432"/>
    </location>
</feature>
<dbReference type="GO" id="GO:0005829">
    <property type="term" value="C:cytosol"/>
    <property type="evidence" value="ECO:0007669"/>
    <property type="project" value="TreeGrafter"/>
</dbReference>
<dbReference type="FunFam" id="1.20.200.10:FF:000008">
    <property type="entry name" value="Adenylosuccinate lyase"/>
    <property type="match status" value="1"/>
</dbReference>
<evidence type="ECO:0000256" key="7">
    <source>
        <dbReference type="ARBA" id="ARBA00023239"/>
    </source>
</evidence>
<dbReference type="PRINTS" id="PR00145">
    <property type="entry name" value="ARGSUCLYASE"/>
</dbReference>
<dbReference type="PROSITE" id="PS00163">
    <property type="entry name" value="FUMARATE_LYASES"/>
    <property type="match status" value="1"/>
</dbReference>
<dbReference type="CDD" id="cd01360">
    <property type="entry name" value="Adenylsuccinate_lyase_1"/>
    <property type="match status" value="1"/>
</dbReference>
<evidence type="ECO:0000313" key="14">
    <source>
        <dbReference type="EMBL" id="MBW8636489.1"/>
    </source>
</evidence>
<comment type="catalytic activity">
    <reaction evidence="10">
        <text>N(6)-(1,2-dicarboxyethyl)-AMP = fumarate + AMP</text>
        <dbReference type="Rhea" id="RHEA:16853"/>
        <dbReference type="ChEBI" id="CHEBI:29806"/>
        <dbReference type="ChEBI" id="CHEBI:57567"/>
        <dbReference type="ChEBI" id="CHEBI:456215"/>
        <dbReference type="EC" id="4.3.2.2"/>
    </reaction>
    <physiologicalReaction direction="left-to-right" evidence="10">
        <dbReference type="Rhea" id="RHEA:16854"/>
    </physiologicalReaction>
</comment>
<reference evidence="14" key="1">
    <citation type="submission" date="2021-08" db="EMBL/GenBank/DDBJ databases">
        <title>Hoeflea bacterium WL0058 sp. nov., isolated from the sediment.</title>
        <authorList>
            <person name="Wang L."/>
            <person name="Zhang D."/>
        </authorList>
    </citation>
    <scope>NUCLEOTIDE SEQUENCE</scope>
    <source>
        <strain evidence="14">WL0058</strain>
    </source>
</reference>
<evidence type="ECO:0000256" key="11">
    <source>
        <dbReference type="NCBIfam" id="TIGR00928"/>
    </source>
</evidence>
<evidence type="ECO:0000256" key="2">
    <source>
        <dbReference type="ARBA" id="ARBA00004734"/>
    </source>
</evidence>
<comment type="pathway">
    <text evidence="2 12">Purine metabolism; AMP biosynthesis via de novo pathway; AMP from IMP: step 2/2.</text>
</comment>
<evidence type="ECO:0000256" key="1">
    <source>
        <dbReference type="ARBA" id="ARBA00004706"/>
    </source>
</evidence>
<evidence type="ECO:0000256" key="8">
    <source>
        <dbReference type="ARBA" id="ARBA00024477"/>
    </source>
</evidence>
<dbReference type="Pfam" id="PF00206">
    <property type="entry name" value="Lyase_1"/>
    <property type="match status" value="1"/>
</dbReference>
<dbReference type="Gene3D" id="1.10.40.30">
    <property type="entry name" value="Fumarase/aspartase (C-terminal domain)"/>
    <property type="match status" value="1"/>
</dbReference>
<dbReference type="PANTHER" id="PTHR43172:SF1">
    <property type="entry name" value="ADENYLOSUCCINATE LYASE"/>
    <property type="match status" value="1"/>
</dbReference>
<evidence type="ECO:0000313" key="15">
    <source>
        <dbReference type="Proteomes" id="UP001196509"/>
    </source>
</evidence>
<gene>
    <name evidence="14" type="primary">purB</name>
    <name evidence="14" type="ORF">K1W69_04740</name>
</gene>
<evidence type="ECO:0000256" key="3">
    <source>
        <dbReference type="ARBA" id="ARBA00008273"/>
    </source>
</evidence>
<dbReference type="GO" id="GO:0004018">
    <property type="term" value="F:N6-(1,2-dicarboxyethyl)AMP AMP-lyase (fumarate-forming) activity"/>
    <property type="evidence" value="ECO:0007669"/>
    <property type="project" value="UniProtKB-UniRule"/>
</dbReference>
<dbReference type="InterPro" id="IPR019468">
    <property type="entry name" value="AdenyloSucc_lyase_C"/>
</dbReference>
<dbReference type="Proteomes" id="UP001196509">
    <property type="component" value="Unassembled WGS sequence"/>
</dbReference>
<dbReference type="InterPro" id="IPR004769">
    <property type="entry name" value="Pur_lyase"/>
</dbReference>
<proteinExistence type="inferred from homology"/>
<comment type="caution">
    <text evidence="14">The sequence shown here is derived from an EMBL/GenBank/DDBJ whole genome shotgun (WGS) entry which is preliminary data.</text>
</comment>
<dbReference type="SMART" id="SM00998">
    <property type="entry name" value="ADSL_C"/>
    <property type="match status" value="1"/>
</dbReference>
<dbReference type="InterPro" id="IPR022761">
    <property type="entry name" value="Fumarate_lyase_N"/>
</dbReference>
<dbReference type="EMBL" id="JAICBX010000001">
    <property type="protein sequence ID" value="MBW8636489.1"/>
    <property type="molecule type" value="Genomic_DNA"/>
</dbReference>
<comment type="similarity">
    <text evidence="3 12">Belongs to the lyase 1 family. Adenylosuccinate lyase subfamily.</text>
</comment>
<organism evidence="14 15">
    <name type="scientific">Flavimaribacter sediminis</name>
    <dbReference type="NCBI Taxonomy" id="2865987"/>
    <lineage>
        <taxon>Bacteria</taxon>
        <taxon>Pseudomonadati</taxon>
        <taxon>Pseudomonadota</taxon>
        <taxon>Alphaproteobacteria</taxon>
        <taxon>Hyphomicrobiales</taxon>
        <taxon>Rhizobiaceae</taxon>
        <taxon>Flavimaribacter</taxon>
    </lineage>
</organism>
<dbReference type="FunFam" id="1.10.40.30:FF:000007">
    <property type="entry name" value="Adenylosuccinate lyase"/>
    <property type="match status" value="1"/>
</dbReference>
<evidence type="ECO:0000256" key="10">
    <source>
        <dbReference type="ARBA" id="ARBA00049115"/>
    </source>
</evidence>
<evidence type="ECO:0000256" key="9">
    <source>
        <dbReference type="ARBA" id="ARBA00030717"/>
    </source>
</evidence>
<dbReference type="InterPro" id="IPR008948">
    <property type="entry name" value="L-Aspartase-like"/>
</dbReference>
<dbReference type="PRINTS" id="PR00149">
    <property type="entry name" value="FUMRATELYASE"/>
</dbReference>
<dbReference type="AlphaFoldDB" id="A0AAE3CZ97"/>
<comment type="catalytic activity">
    <reaction evidence="8">
        <text>(2S)-2-[5-amino-1-(5-phospho-beta-D-ribosyl)imidazole-4-carboxamido]succinate = 5-amino-1-(5-phospho-beta-D-ribosyl)imidazole-4-carboxamide + fumarate</text>
        <dbReference type="Rhea" id="RHEA:23920"/>
        <dbReference type="ChEBI" id="CHEBI:29806"/>
        <dbReference type="ChEBI" id="CHEBI:58443"/>
        <dbReference type="ChEBI" id="CHEBI:58475"/>
        <dbReference type="EC" id="4.3.2.2"/>
    </reaction>
    <physiologicalReaction direction="left-to-right" evidence="8">
        <dbReference type="Rhea" id="RHEA:23921"/>
    </physiologicalReaction>
</comment>
<dbReference type="SUPFAM" id="SSF48557">
    <property type="entry name" value="L-aspartase-like"/>
    <property type="match status" value="1"/>
</dbReference>
<dbReference type="InterPro" id="IPR020557">
    <property type="entry name" value="Fumarate_lyase_CS"/>
</dbReference>
<dbReference type="InterPro" id="IPR000362">
    <property type="entry name" value="Fumarate_lyase_fam"/>
</dbReference>
<dbReference type="EC" id="4.3.2.2" evidence="4 11"/>
<evidence type="ECO:0000256" key="12">
    <source>
        <dbReference type="RuleBase" id="RU361172"/>
    </source>
</evidence>
<evidence type="ECO:0000259" key="13">
    <source>
        <dbReference type="SMART" id="SM00998"/>
    </source>
</evidence>
<dbReference type="Pfam" id="PF10397">
    <property type="entry name" value="ADSL_C"/>
    <property type="match status" value="1"/>
</dbReference>
<dbReference type="GO" id="GO:0044208">
    <property type="term" value="P:'de novo' AMP biosynthetic process"/>
    <property type="evidence" value="ECO:0007669"/>
    <property type="project" value="TreeGrafter"/>
</dbReference>
<name>A0AAE3CZ97_9HYPH</name>
<dbReference type="Gene3D" id="1.10.275.10">
    <property type="entry name" value="Fumarase/aspartase (N-terminal domain)"/>
    <property type="match status" value="1"/>
</dbReference>
<dbReference type="Gene3D" id="1.20.200.10">
    <property type="entry name" value="Fumarase/aspartase (Central domain)"/>
    <property type="match status" value="1"/>
</dbReference>
<comment type="pathway">
    <text evidence="1 12">Purine metabolism; IMP biosynthesis via de novo pathway; 5-amino-1-(5-phospho-D-ribosyl)imidazole-4-carboxamide from 5-amino-1-(5-phospho-D-ribosyl)imidazole-4-carboxylate: step 2/2.</text>
</comment>